<accession>A0A3A8KDI7</accession>
<sequence>MRNPTAPSSAAWMVLCAALLSLGCGGGPTPSEDPSLSTGDDNLGGAAGEAPATDGGTAPGGTGHVTLCHIPPGNPANAHTITVGLPAMAAHLRHGDTLGACDDGGETPTDGGTCESDGGTTDAGTGGGIDAGPQCIPEGGECPTAGEENCCNSLSCQEGQCWPVIG</sequence>
<feature type="signal peptide" evidence="2">
    <location>
        <begin position="1"/>
        <end position="26"/>
    </location>
</feature>
<evidence type="ECO:0000313" key="3">
    <source>
        <dbReference type="EMBL" id="RKH06248.1"/>
    </source>
</evidence>
<evidence type="ECO:0008006" key="5">
    <source>
        <dbReference type="Google" id="ProtNLM"/>
    </source>
</evidence>
<keyword evidence="4" id="KW-1185">Reference proteome</keyword>
<evidence type="ECO:0000256" key="1">
    <source>
        <dbReference type="SAM" id="MobiDB-lite"/>
    </source>
</evidence>
<evidence type="ECO:0000313" key="4">
    <source>
        <dbReference type="Proteomes" id="UP000268313"/>
    </source>
</evidence>
<name>A0A3A8KDI7_9BACT</name>
<keyword evidence="2" id="KW-0732">Signal</keyword>
<reference evidence="4" key="1">
    <citation type="submission" date="2018-09" db="EMBL/GenBank/DDBJ databases">
        <authorList>
            <person name="Livingstone P.G."/>
            <person name="Whitworth D.E."/>
        </authorList>
    </citation>
    <scope>NUCLEOTIDE SEQUENCE [LARGE SCALE GENOMIC DNA]</scope>
    <source>
        <strain evidence="4">CA043D</strain>
    </source>
</reference>
<feature type="compositionally biased region" description="Low complexity" evidence="1">
    <location>
        <begin position="106"/>
        <end position="123"/>
    </location>
</feature>
<evidence type="ECO:0000256" key="2">
    <source>
        <dbReference type="SAM" id="SignalP"/>
    </source>
</evidence>
<dbReference type="RefSeq" id="WP_120601535.1">
    <property type="nucleotide sequence ID" value="NZ_RAWE01000012.1"/>
</dbReference>
<feature type="chain" id="PRO_5017222664" description="Lipoprotein" evidence="2">
    <location>
        <begin position="27"/>
        <end position="166"/>
    </location>
</feature>
<feature type="region of interest" description="Disordered" evidence="1">
    <location>
        <begin position="104"/>
        <end position="125"/>
    </location>
</feature>
<dbReference type="OrthoDB" id="5383412at2"/>
<dbReference type="AlphaFoldDB" id="A0A3A8KDI7"/>
<gene>
    <name evidence="3" type="ORF">D7X32_05870</name>
</gene>
<organism evidence="3 4">
    <name type="scientific">Corallococcus carmarthensis</name>
    <dbReference type="NCBI Taxonomy" id="2316728"/>
    <lineage>
        <taxon>Bacteria</taxon>
        <taxon>Pseudomonadati</taxon>
        <taxon>Myxococcota</taxon>
        <taxon>Myxococcia</taxon>
        <taxon>Myxococcales</taxon>
        <taxon>Cystobacterineae</taxon>
        <taxon>Myxococcaceae</taxon>
        <taxon>Corallococcus</taxon>
    </lineage>
</organism>
<feature type="region of interest" description="Disordered" evidence="1">
    <location>
        <begin position="26"/>
        <end position="66"/>
    </location>
</feature>
<proteinExistence type="predicted"/>
<comment type="caution">
    <text evidence="3">The sequence shown here is derived from an EMBL/GenBank/DDBJ whole genome shotgun (WGS) entry which is preliminary data.</text>
</comment>
<dbReference type="Proteomes" id="UP000268313">
    <property type="component" value="Unassembled WGS sequence"/>
</dbReference>
<dbReference type="PROSITE" id="PS51257">
    <property type="entry name" value="PROKAR_LIPOPROTEIN"/>
    <property type="match status" value="1"/>
</dbReference>
<dbReference type="EMBL" id="RAWE01000012">
    <property type="protein sequence ID" value="RKH06248.1"/>
    <property type="molecule type" value="Genomic_DNA"/>
</dbReference>
<protein>
    <recommendedName>
        <fullName evidence="5">Lipoprotein</fullName>
    </recommendedName>
</protein>